<reference evidence="1 2" key="1">
    <citation type="submission" date="2012-06" db="EMBL/GenBank/DDBJ databases">
        <title>Finished chromosome of genome of Cylindrospermum stagnale PCC 7417.</title>
        <authorList>
            <consortium name="US DOE Joint Genome Institute"/>
            <person name="Gugger M."/>
            <person name="Coursin T."/>
            <person name="Rippka R."/>
            <person name="Tandeau De Marsac N."/>
            <person name="Huntemann M."/>
            <person name="Wei C.-L."/>
            <person name="Han J."/>
            <person name="Detter J.C."/>
            <person name="Han C."/>
            <person name="Tapia R."/>
            <person name="Chen A."/>
            <person name="Kyrpides N."/>
            <person name="Mavromatis K."/>
            <person name="Markowitz V."/>
            <person name="Szeto E."/>
            <person name="Ivanova N."/>
            <person name="Pagani I."/>
            <person name="Pati A."/>
            <person name="Goodwin L."/>
            <person name="Nordberg H.P."/>
            <person name="Cantor M.N."/>
            <person name="Hua S.X."/>
            <person name="Woyke T."/>
            <person name="Kerfeld C.A."/>
        </authorList>
    </citation>
    <scope>NUCLEOTIDE SEQUENCE [LARGE SCALE GENOMIC DNA]</scope>
    <source>
        <strain evidence="1 2">PCC 7417</strain>
    </source>
</reference>
<dbReference type="KEGG" id="csg:Cylst_2275"/>
<proteinExistence type="predicted"/>
<dbReference type="RefSeq" id="WP_015207759.1">
    <property type="nucleotide sequence ID" value="NC_019757.1"/>
</dbReference>
<dbReference type="STRING" id="56107.Cylst_2275"/>
<protein>
    <submittedName>
        <fullName evidence="1">Uncharacterized protein</fullName>
    </submittedName>
</protein>
<gene>
    <name evidence="1" type="ORF">Cylst_2275</name>
</gene>
<dbReference type="Proteomes" id="UP000010475">
    <property type="component" value="Chromosome"/>
</dbReference>
<organism evidence="1 2">
    <name type="scientific">Cylindrospermum stagnale PCC 7417</name>
    <dbReference type="NCBI Taxonomy" id="56107"/>
    <lineage>
        <taxon>Bacteria</taxon>
        <taxon>Bacillati</taxon>
        <taxon>Cyanobacteriota</taxon>
        <taxon>Cyanophyceae</taxon>
        <taxon>Nostocales</taxon>
        <taxon>Nostocaceae</taxon>
        <taxon>Cylindrospermum</taxon>
    </lineage>
</organism>
<accession>K9WVU9</accession>
<name>K9WVU9_9NOST</name>
<sequence>MAKLRINELKTAGSELFEDSETFLDELNNDELVNALGGFGYFSPNGGFITGRVQIDRRTTRTIIGGDILTTRIPTVRTRTPVTL</sequence>
<dbReference type="HOGENOM" id="CLU_2522016_0_0_3"/>
<evidence type="ECO:0000313" key="2">
    <source>
        <dbReference type="Proteomes" id="UP000010475"/>
    </source>
</evidence>
<dbReference type="OrthoDB" id="427149at2"/>
<dbReference type="AlphaFoldDB" id="K9WVU9"/>
<evidence type="ECO:0000313" key="1">
    <source>
        <dbReference type="EMBL" id="AFZ24505.1"/>
    </source>
</evidence>
<dbReference type="EMBL" id="CP003642">
    <property type="protein sequence ID" value="AFZ24505.1"/>
    <property type="molecule type" value="Genomic_DNA"/>
</dbReference>
<keyword evidence="2" id="KW-1185">Reference proteome</keyword>